<evidence type="ECO:0000256" key="1">
    <source>
        <dbReference type="ARBA" id="ARBA00004141"/>
    </source>
</evidence>
<dbReference type="Gene3D" id="1.20.1560.10">
    <property type="entry name" value="ABC transporter type 1, transmembrane domain"/>
    <property type="match status" value="1"/>
</dbReference>
<proteinExistence type="predicted"/>
<evidence type="ECO:0000256" key="3">
    <source>
        <dbReference type="ARBA" id="ARBA00022741"/>
    </source>
</evidence>
<keyword evidence="4 10" id="KW-0067">ATP-binding</keyword>
<dbReference type="Pfam" id="PF00664">
    <property type="entry name" value="ABC_membrane"/>
    <property type="match status" value="1"/>
</dbReference>
<keyword evidence="11" id="KW-1185">Reference proteome</keyword>
<feature type="transmembrane region" description="Helical" evidence="7">
    <location>
        <begin position="141"/>
        <end position="165"/>
    </location>
</feature>
<accession>A0ABR2X1S1</accession>
<feature type="transmembrane region" description="Helical" evidence="7">
    <location>
        <begin position="98"/>
        <end position="121"/>
    </location>
</feature>
<evidence type="ECO:0000256" key="7">
    <source>
        <dbReference type="SAM" id="Phobius"/>
    </source>
</evidence>
<dbReference type="PANTHER" id="PTHR43394:SF1">
    <property type="entry name" value="ATP-BINDING CASSETTE SUB-FAMILY B MEMBER 10, MITOCHONDRIAL"/>
    <property type="match status" value="1"/>
</dbReference>
<dbReference type="Pfam" id="PF00005">
    <property type="entry name" value="ABC_tran"/>
    <property type="match status" value="1"/>
</dbReference>
<dbReference type="PANTHER" id="PTHR43394">
    <property type="entry name" value="ATP-DEPENDENT PERMEASE MDL1, MITOCHONDRIAL"/>
    <property type="match status" value="1"/>
</dbReference>
<dbReference type="InterPro" id="IPR039421">
    <property type="entry name" value="Type_1_exporter"/>
</dbReference>
<evidence type="ECO:0000256" key="2">
    <source>
        <dbReference type="ARBA" id="ARBA00022692"/>
    </source>
</evidence>
<evidence type="ECO:0000259" key="8">
    <source>
        <dbReference type="PROSITE" id="PS50893"/>
    </source>
</evidence>
<dbReference type="InterPro" id="IPR017871">
    <property type="entry name" value="ABC_transporter-like_CS"/>
</dbReference>
<evidence type="ECO:0000256" key="4">
    <source>
        <dbReference type="ARBA" id="ARBA00022840"/>
    </source>
</evidence>
<dbReference type="PROSITE" id="PS50893">
    <property type="entry name" value="ABC_TRANSPORTER_2"/>
    <property type="match status" value="1"/>
</dbReference>
<keyword evidence="5 7" id="KW-1133">Transmembrane helix</keyword>
<evidence type="ECO:0000313" key="11">
    <source>
        <dbReference type="Proteomes" id="UP001479436"/>
    </source>
</evidence>
<dbReference type="SUPFAM" id="SSF90123">
    <property type="entry name" value="ABC transporter transmembrane region"/>
    <property type="match status" value="1"/>
</dbReference>
<gene>
    <name evidence="10" type="primary">MDL1_2</name>
    <name evidence="10" type="ORF">K7432_002280</name>
</gene>
<dbReference type="Proteomes" id="UP001479436">
    <property type="component" value="Unassembled WGS sequence"/>
</dbReference>
<dbReference type="PROSITE" id="PS00211">
    <property type="entry name" value="ABC_TRANSPORTER_1"/>
    <property type="match status" value="1"/>
</dbReference>
<comment type="caution">
    <text evidence="10">The sequence shown here is derived from an EMBL/GenBank/DDBJ whole genome shotgun (WGS) entry which is preliminary data.</text>
</comment>
<dbReference type="Gene3D" id="3.40.50.300">
    <property type="entry name" value="P-loop containing nucleotide triphosphate hydrolases"/>
    <property type="match status" value="1"/>
</dbReference>
<dbReference type="SMART" id="SM00382">
    <property type="entry name" value="AAA"/>
    <property type="match status" value="1"/>
</dbReference>
<name>A0ABR2X1S1_9FUNG</name>
<organism evidence="10 11">
    <name type="scientific">Basidiobolus ranarum</name>
    <dbReference type="NCBI Taxonomy" id="34480"/>
    <lineage>
        <taxon>Eukaryota</taxon>
        <taxon>Fungi</taxon>
        <taxon>Fungi incertae sedis</taxon>
        <taxon>Zoopagomycota</taxon>
        <taxon>Entomophthoromycotina</taxon>
        <taxon>Basidiobolomycetes</taxon>
        <taxon>Basidiobolales</taxon>
        <taxon>Basidiobolaceae</taxon>
        <taxon>Basidiobolus</taxon>
    </lineage>
</organism>
<evidence type="ECO:0000256" key="6">
    <source>
        <dbReference type="ARBA" id="ARBA00023136"/>
    </source>
</evidence>
<dbReference type="SUPFAM" id="SSF52540">
    <property type="entry name" value="P-loop containing nucleoside triphosphate hydrolases"/>
    <property type="match status" value="1"/>
</dbReference>
<dbReference type="CDD" id="cd18573">
    <property type="entry name" value="ABC_6TM_ABCB10_like"/>
    <property type="match status" value="1"/>
</dbReference>
<dbReference type="InterPro" id="IPR011527">
    <property type="entry name" value="ABC1_TM_dom"/>
</dbReference>
<feature type="transmembrane region" description="Helical" evidence="7">
    <location>
        <begin position="223"/>
        <end position="240"/>
    </location>
</feature>
<dbReference type="GO" id="GO:0005524">
    <property type="term" value="F:ATP binding"/>
    <property type="evidence" value="ECO:0007669"/>
    <property type="project" value="UniProtKB-KW"/>
</dbReference>
<feature type="transmembrane region" description="Helical" evidence="7">
    <location>
        <begin position="246"/>
        <end position="265"/>
    </location>
</feature>
<feature type="transmembrane region" description="Helical" evidence="7">
    <location>
        <begin position="364"/>
        <end position="382"/>
    </location>
</feature>
<dbReference type="InterPro" id="IPR003593">
    <property type="entry name" value="AAA+_ATPase"/>
</dbReference>
<evidence type="ECO:0000313" key="10">
    <source>
        <dbReference type="EMBL" id="KAK9767714.1"/>
    </source>
</evidence>
<keyword evidence="3" id="KW-0547">Nucleotide-binding</keyword>
<dbReference type="PIRSF" id="PIRSF002773">
    <property type="entry name" value="ABC_prm/ATPase_B"/>
    <property type="match status" value="1"/>
</dbReference>
<comment type="subcellular location">
    <subcellularLocation>
        <location evidence="1">Membrane</location>
        <topology evidence="1">Multi-pass membrane protein</topology>
    </subcellularLocation>
</comment>
<keyword evidence="2 7" id="KW-0812">Transmembrane</keyword>
<dbReference type="InterPro" id="IPR003439">
    <property type="entry name" value="ABC_transporter-like_ATP-bd"/>
</dbReference>
<dbReference type="PROSITE" id="PS50929">
    <property type="entry name" value="ABC_TM1F"/>
    <property type="match status" value="1"/>
</dbReference>
<feature type="transmembrane region" description="Helical" evidence="7">
    <location>
        <begin position="322"/>
        <end position="344"/>
    </location>
</feature>
<dbReference type="InterPro" id="IPR027417">
    <property type="entry name" value="P-loop_NTPase"/>
</dbReference>
<feature type="domain" description="ABC transmembrane type-1" evidence="9">
    <location>
        <begin position="103"/>
        <end position="387"/>
    </location>
</feature>
<evidence type="ECO:0000256" key="5">
    <source>
        <dbReference type="ARBA" id="ARBA00022989"/>
    </source>
</evidence>
<evidence type="ECO:0000259" key="9">
    <source>
        <dbReference type="PROSITE" id="PS50929"/>
    </source>
</evidence>
<protein>
    <submittedName>
        <fullName evidence="10">ATP-binding cassette permease mdl1</fullName>
    </submittedName>
</protein>
<dbReference type="CDD" id="cd03249">
    <property type="entry name" value="ABC_MTABC3_MDL1_MDL2"/>
    <property type="match status" value="1"/>
</dbReference>
<keyword evidence="6 7" id="KW-0472">Membrane</keyword>
<sequence length="664" mass="73249">MYSSLRYGVRTNIIHFSRALPTSTPRLTSLPRVNPFKTSFIYGIRPLSNPPNTLRPIVEKAKLNIPSIRPDGIPVKGRAGLQDWKHAMRLIKLARPEARLISGAIGLLFISSAITMSVPFSMGKIIDIVTESSNIPFDLELPQFFALLGGVFACGALANIARILLIRIAGEKVIARLRTNLYESIMKKDMTFFDSNRSGELISRLSLDTAVVGKTISNNISDGLKSIITAVAGLTTMVYVSGELTLTMMMIVPPVALGGVFYGRYVKELSRQTQDALGAITKIAEERIGNIRTVQAFVRESSELNRYELRVQDIFNLAKKEALANGIFFGGTSLAGNLTILALLGLGGRMVMEGTITVGQLTSFMLYTVYVGSSLMGLTNFYSEVMKGIGASTRLFELMDQRPDISNEGGKILDDIKGEISFQNVQFAYPTRPGNKIFKDLTFSIQPGKMLAITGSSGGGKSTVSSLLLRYYDPIQGSILIDGHDIRTLNLRWLREQIGIVSQEPTLFAATIGENIAYGKKGATRAEIEEAARQANCNFIENFRDGFDTYVGERGISLSGGQKQRIAIARALLKNPRILILDEATSALDGESEYWVQEALDRLTLNRTTLTIAHRISTIRISDVVICLQDGRVHEEGSFYELSHRENGTFRRLMERQMLNNSEQ</sequence>
<dbReference type="EMBL" id="JASJQH010000059">
    <property type="protein sequence ID" value="KAK9767714.1"/>
    <property type="molecule type" value="Genomic_DNA"/>
</dbReference>
<dbReference type="InterPro" id="IPR036640">
    <property type="entry name" value="ABC1_TM_sf"/>
</dbReference>
<reference evidence="10 11" key="1">
    <citation type="submission" date="2023-04" db="EMBL/GenBank/DDBJ databases">
        <title>Genome of Basidiobolus ranarum AG-B5.</title>
        <authorList>
            <person name="Stajich J.E."/>
            <person name="Carter-House D."/>
            <person name="Gryganskyi A."/>
        </authorList>
    </citation>
    <scope>NUCLEOTIDE SEQUENCE [LARGE SCALE GENOMIC DNA]</scope>
    <source>
        <strain evidence="10 11">AG-B5</strain>
    </source>
</reference>
<feature type="domain" description="ABC transporter" evidence="8">
    <location>
        <begin position="420"/>
        <end position="655"/>
    </location>
</feature>